<keyword evidence="10" id="KW-1185">Reference proteome</keyword>
<evidence type="ECO:0000256" key="5">
    <source>
        <dbReference type="ARBA" id="ARBA00022989"/>
    </source>
</evidence>
<feature type="transmembrane region" description="Helical" evidence="7">
    <location>
        <begin position="45"/>
        <end position="67"/>
    </location>
</feature>
<evidence type="ECO:0000313" key="9">
    <source>
        <dbReference type="EMBL" id="MBB3154177.1"/>
    </source>
</evidence>
<evidence type="ECO:0000256" key="2">
    <source>
        <dbReference type="ARBA" id="ARBA00022448"/>
    </source>
</evidence>
<keyword evidence="3" id="KW-1003">Cell membrane</keyword>
<feature type="transmembrane region" description="Helical" evidence="7">
    <location>
        <begin position="140"/>
        <end position="160"/>
    </location>
</feature>
<evidence type="ECO:0000256" key="1">
    <source>
        <dbReference type="ARBA" id="ARBA00004651"/>
    </source>
</evidence>
<dbReference type="GO" id="GO:0005886">
    <property type="term" value="C:plasma membrane"/>
    <property type="evidence" value="ECO:0007669"/>
    <property type="project" value="UniProtKB-SubCell"/>
</dbReference>
<keyword evidence="6 7" id="KW-0472">Membrane</keyword>
<dbReference type="PANTHER" id="PTHR30193:SF37">
    <property type="entry name" value="INNER MEMBRANE ABC TRANSPORTER PERMEASE PROTEIN YCJO"/>
    <property type="match status" value="1"/>
</dbReference>
<evidence type="ECO:0000313" key="10">
    <source>
        <dbReference type="Proteomes" id="UP000518605"/>
    </source>
</evidence>
<keyword evidence="4 7" id="KW-0812">Transmembrane</keyword>
<comment type="similarity">
    <text evidence="7">Belongs to the binding-protein-dependent transport system permease family.</text>
</comment>
<feature type="transmembrane region" description="Helical" evidence="7">
    <location>
        <begin position="193"/>
        <end position="214"/>
    </location>
</feature>
<proteinExistence type="inferred from homology"/>
<dbReference type="SUPFAM" id="SSF161098">
    <property type="entry name" value="MetI-like"/>
    <property type="match status" value="1"/>
</dbReference>
<keyword evidence="5 7" id="KW-1133">Transmembrane helix</keyword>
<organism evidence="9 10">
    <name type="scientific">Paenibacillus endophyticus</name>
    <dbReference type="NCBI Taxonomy" id="1294268"/>
    <lineage>
        <taxon>Bacteria</taxon>
        <taxon>Bacillati</taxon>
        <taxon>Bacillota</taxon>
        <taxon>Bacilli</taxon>
        <taxon>Bacillales</taxon>
        <taxon>Paenibacillaceae</taxon>
        <taxon>Paenibacillus</taxon>
    </lineage>
</organism>
<sequence>MNTFTLGLIAVFILILAVCVLWDIRKSGEFKFKWSHSLAGYLFMAPALVLIVLFVIQPIVLSLWYGFTDYYLLEPNNIHYIGLNNFSSLTKDLSGQGDFYHALKNTLYFMLFCVPLQIAVALGLALLVNKPRKGGGFFKVAFFSPVVMSLAVTSFLWLYMLRPDEKGLINGLLVKMGIPVQGFFTDPDQAMNLIILLSAWQGAGMQMIIFLAGLKNISRDLYEAAQLDGANRWKSFLNITMPGLKPITLFILITTFIAASRLMIQPMILTGYKEFTVTLSYLIYNEGYVFKMVGYASAIALLVTVLIGSMTLVQRYVLREVD</sequence>
<evidence type="ECO:0000256" key="4">
    <source>
        <dbReference type="ARBA" id="ARBA00022692"/>
    </source>
</evidence>
<evidence type="ECO:0000256" key="3">
    <source>
        <dbReference type="ARBA" id="ARBA00022475"/>
    </source>
</evidence>
<accession>A0A7W5CAU0</accession>
<reference evidence="9 10" key="1">
    <citation type="submission" date="2020-08" db="EMBL/GenBank/DDBJ databases">
        <title>Genomic Encyclopedia of Type Strains, Phase III (KMG-III): the genomes of soil and plant-associated and newly described type strains.</title>
        <authorList>
            <person name="Whitman W."/>
        </authorList>
    </citation>
    <scope>NUCLEOTIDE SEQUENCE [LARGE SCALE GENOMIC DNA]</scope>
    <source>
        <strain evidence="9 10">CECT 8234</strain>
    </source>
</reference>
<protein>
    <submittedName>
        <fullName evidence="9">Fructooligosaccharide transport system permease protein</fullName>
    </submittedName>
</protein>
<dbReference type="PANTHER" id="PTHR30193">
    <property type="entry name" value="ABC TRANSPORTER PERMEASE PROTEIN"/>
    <property type="match status" value="1"/>
</dbReference>
<dbReference type="Gene3D" id="1.10.3720.10">
    <property type="entry name" value="MetI-like"/>
    <property type="match status" value="1"/>
</dbReference>
<comment type="subcellular location">
    <subcellularLocation>
        <location evidence="1 7">Cell membrane</location>
        <topology evidence="1 7">Multi-pass membrane protein</topology>
    </subcellularLocation>
</comment>
<comment type="caution">
    <text evidence="9">The sequence shown here is derived from an EMBL/GenBank/DDBJ whole genome shotgun (WGS) entry which is preliminary data.</text>
</comment>
<dbReference type="AlphaFoldDB" id="A0A7W5CAU0"/>
<dbReference type="InterPro" id="IPR000515">
    <property type="entry name" value="MetI-like"/>
</dbReference>
<evidence type="ECO:0000256" key="7">
    <source>
        <dbReference type="RuleBase" id="RU363032"/>
    </source>
</evidence>
<dbReference type="InterPro" id="IPR051393">
    <property type="entry name" value="ABC_transporter_permease"/>
</dbReference>
<dbReference type="Proteomes" id="UP000518605">
    <property type="component" value="Unassembled WGS sequence"/>
</dbReference>
<dbReference type="RefSeq" id="WP_183567132.1">
    <property type="nucleotide sequence ID" value="NZ_CBCSLB010000014.1"/>
</dbReference>
<dbReference type="CDD" id="cd06261">
    <property type="entry name" value="TM_PBP2"/>
    <property type="match status" value="1"/>
</dbReference>
<keyword evidence="2 7" id="KW-0813">Transport</keyword>
<dbReference type="GO" id="GO:0055085">
    <property type="term" value="P:transmembrane transport"/>
    <property type="evidence" value="ECO:0007669"/>
    <property type="project" value="InterPro"/>
</dbReference>
<evidence type="ECO:0000256" key="6">
    <source>
        <dbReference type="ARBA" id="ARBA00023136"/>
    </source>
</evidence>
<evidence type="ECO:0000259" key="8">
    <source>
        <dbReference type="PROSITE" id="PS50928"/>
    </source>
</evidence>
<feature type="transmembrane region" description="Helical" evidence="7">
    <location>
        <begin position="6"/>
        <end position="24"/>
    </location>
</feature>
<dbReference type="InterPro" id="IPR035906">
    <property type="entry name" value="MetI-like_sf"/>
</dbReference>
<gene>
    <name evidence="9" type="ORF">FHS16_004253</name>
</gene>
<name>A0A7W5CAU0_9BACL</name>
<dbReference type="SUPFAM" id="SSF160964">
    <property type="entry name" value="MalF N-terminal region-like"/>
    <property type="match status" value="1"/>
</dbReference>
<feature type="transmembrane region" description="Helical" evidence="7">
    <location>
        <begin position="288"/>
        <end position="313"/>
    </location>
</feature>
<feature type="transmembrane region" description="Helical" evidence="7">
    <location>
        <begin position="107"/>
        <end position="128"/>
    </location>
</feature>
<dbReference type="Pfam" id="PF00528">
    <property type="entry name" value="BPD_transp_1"/>
    <property type="match status" value="1"/>
</dbReference>
<feature type="domain" description="ABC transmembrane type-1" evidence="8">
    <location>
        <begin position="103"/>
        <end position="314"/>
    </location>
</feature>
<dbReference type="PROSITE" id="PS50928">
    <property type="entry name" value="ABC_TM1"/>
    <property type="match status" value="1"/>
</dbReference>
<dbReference type="EMBL" id="JACHXW010000014">
    <property type="protein sequence ID" value="MBB3154177.1"/>
    <property type="molecule type" value="Genomic_DNA"/>
</dbReference>